<dbReference type="GO" id="GO:0046872">
    <property type="term" value="F:metal ion binding"/>
    <property type="evidence" value="ECO:0007669"/>
    <property type="project" value="UniProtKB-KW"/>
</dbReference>
<keyword evidence="5 7" id="KW-0414">Isoprene biosynthesis</keyword>
<feature type="binding site" evidence="7">
    <location>
        <position position="138"/>
    </location>
    <ligand>
        <name>4-CDP-2-C-methyl-D-erythritol 2-phosphate</name>
        <dbReference type="ChEBI" id="CHEBI:57919"/>
    </ligand>
</feature>
<dbReference type="InterPro" id="IPR020555">
    <property type="entry name" value="MECDP_synthase_CS"/>
</dbReference>
<comment type="caution">
    <text evidence="9">The sequence shown here is derived from an EMBL/GenBank/DDBJ whole genome shotgun (WGS) entry which is preliminary data.</text>
</comment>
<evidence type="ECO:0000256" key="2">
    <source>
        <dbReference type="ARBA" id="ARBA00004709"/>
    </source>
</evidence>
<dbReference type="InterPro" id="IPR036571">
    <property type="entry name" value="MECDP_synthase_sf"/>
</dbReference>
<evidence type="ECO:0000256" key="3">
    <source>
        <dbReference type="ARBA" id="ARBA00012579"/>
    </source>
</evidence>
<dbReference type="Proteomes" id="UP000029014">
    <property type="component" value="Unassembled WGS sequence"/>
</dbReference>
<feature type="site" description="Transition state stabilizer" evidence="7">
    <location>
        <position position="32"/>
    </location>
</feature>
<dbReference type="PANTHER" id="PTHR43181:SF1">
    <property type="entry name" value="2-C-METHYL-D-ERYTHRITOL 2,4-CYCLODIPHOSPHATE SYNTHASE, CHLOROPLASTIC"/>
    <property type="match status" value="1"/>
</dbReference>
<dbReference type="GO" id="GO:0019288">
    <property type="term" value="P:isopentenyl diphosphate biosynthetic process, methylerythritol 4-phosphate pathway"/>
    <property type="evidence" value="ECO:0007669"/>
    <property type="project" value="UniProtKB-UniRule"/>
</dbReference>
<dbReference type="EC" id="4.6.1.12" evidence="3 7"/>
<dbReference type="EMBL" id="JGZD01000007">
    <property type="protein sequence ID" value="KFI73291.1"/>
    <property type="molecule type" value="Genomic_DNA"/>
</dbReference>
<keyword evidence="4 7" id="KW-0479">Metal-binding</keyword>
<evidence type="ECO:0000259" key="8">
    <source>
        <dbReference type="Pfam" id="PF02542"/>
    </source>
</evidence>
<dbReference type="HAMAP" id="MF_00107">
    <property type="entry name" value="IspF"/>
    <property type="match status" value="1"/>
</dbReference>
<dbReference type="Gene3D" id="3.30.1330.50">
    <property type="entry name" value="2-C-methyl-D-erythritol 2,4-cyclodiphosphate synthase"/>
    <property type="match status" value="1"/>
</dbReference>
<feature type="binding site" evidence="7">
    <location>
        <begin position="4"/>
        <end position="6"/>
    </location>
    <ligand>
        <name>4-CDP-2-C-methyl-D-erythritol 2-phosphate</name>
        <dbReference type="ChEBI" id="CHEBI:57919"/>
    </ligand>
</feature>
<keyword evidence="6 7" id="KW-0456">Lyase</keyword>
<dbReference type="CDD" id="cd00554">
    <property type="entry name" value="MECDP_synthase"/>
    <property type="match status" value="1"/>
</dbReference>
<dbReference type="UniPathway" id="UPA00056">
    <property type="reaction ID" value="UER00095"/>
</dbReference>
<comment type="function">
    <text evidence="7">Involved in the biosynthesis of isopentenyl diphosphate (IPP) and dimethylallyl diphosphate (DMAPP), two major building blocks of isoprenoid compounds. Catalyzes the conversion of 4-diphosphocytidyl-2-C-methyl-D-erythritol 2-phosphate (CDP-ME2P) to 2-C-methyl-D-erythritol 2,4-cyclodiphosphate (ME-CPP) with a corresponding release of cytidine 5-monophosphate (CMP).</text>
</comment>
<feature type="site" description="Transition state stabilizer" evidence="7">
    <location>
        <position position="129"/>
    </location>
</feature>
<dbReference type="AlphaFoldDB" id="A0A087BQJ1"/>
<evidence type="ECO:0000313" key="10">
    <source>
        <dbReference type="Proteomes" id="UP000029014"/>
    </source>
</evidence>
<feature type="binding site" evidence="7">
    <location>
        <position position="6"/>
    </location>
    <ligand>
        <name>a divalent metal cation</name>
        <dbReference type="ChEBI" id="CHEBI:60240"/>
    </ligand>
</feature>
<dbReference type="SUPFAM" id="SSF69765">
    <property type="entry name" value="IpsF-like"/>
    <property type="match status" value="1"/>
</dbReference>
<comment type="subunit">
    <text evidence="7">Homotrimer.</text>
</comment>
<gene>
    <name evidence="7" type="primary">ispF</name>
    <name evidence="9" type="ORF">BMIN_1386</name>
</gene>
<feature type="binding site" evidence="7">
    <location>
        <position position="4"/>
    </location>
    <ligand>
        <name>a divalent metal cation</name>
        <dbReference type="ChEBI" id="CHEBI:60240"/>
    </ligand>
</feature>
<dbReference type="Pfam" id="PF02542">
    <property type="entry name" value="YgbB"/>
    <property type="match status" value="1"/>
</dbReference>
<dbReference type="GO" id="GO:0008685">
    <property type="term" value="F:2-C-methyl-D-erythritol 2,4-cyclodiphosphate synthase activity"/>
    <property type="evidence" value="ECO:0007669"/>
    <property type="project" value="UniProtKB-UniRule"/>
</dbReference>
<feature type="binding site" evidence="7">
    <location>
        <position position="40"/>
    </location>
    <ligand>
        <name>a divalent metal cation</name>
        <dbReference type="ChEBI" id="CHEBI:60240"/>
    </ligand>
</feature>
<dbReference type="STRING" id="1693.BMIN_1386"/>
<comment type="pathway">
    <text evidence="2 7">Isoprenoid biosynthesis; isopentenyl diphosphate biosynthesis via DXP pathway; isopentenyl diphosphate from 1-deoxy-D-xylulose 5-phosphate: step 4/6.</text>
</comment>
<dbReference type="PROSITE" id="PS01350">
    <property type="entry name" value="ISPF"/>
    <property type="match status" value="1"/>
</dbReference>
<accession>A0A087BQJ1</accession>
<protein>
    <recommendedName>
        <fullName evidence="3 7">2-C-methyl-D-erythritol 2,4-cyclodiphosphate synthase</fullName>
        <shortName evidence="7">MECDP-synthase</shortName>
        <shortName evidence="7">MECPP-synthase</shortName>
        <shortName evidence="7">MECPS</shortName>
        <ecNumber evidence="3 7">4.6.1.12</ecNumber>
    </recommendedName>
</protein>
<comment type="similarity">
    <text evidence="7">Belongs to the IspF family.</text>
</comment>
<feature type="binding site" evidence="7">
    <location>
        <begin position="54"/>
        <end position="56"/>
    </location>
    <ligand>
        <name>4-CDP-2-C-methyl-D-erythritol 2-phosphate</name>
        <dbReference type="ChEBI" id="CHEBI:57919"/>
    </ligand>
</feature>
<reference evidence="9 10" key="1">
    <citation type="submission" date="2014-03" db="EMBL/GenBank/DDBJ databases">
        <title>Genomics of Bifidobacteria.</title>
        <authorList>
            <person name="Ventura M."/>
            <person name="Milani C."/>
            <person name="Lugli G.A."/>
        </authorList>
    </citation>
    <scope>NUCLEOTIDE SEQUENCE [LARGE SCALE GENOMIC DNA]</scope>
    <source>
        <strain evidence="9 10">LMG 11592</strain>
    </source>
</reference>
<keyword evidence="10" id="KW-1185">Reference proteome</keyword>
<evidence type="ECO:0000256" key="6">
    <source>
        <dbReference type="ARBA" id="ARBA00023239"/>
    </source>
</evidence>
<dbReference type="RefSeq" id="WP_026647514.1">
    <property type="nucleotide sequence ID" value="NZ_JGZD01000007.1"/>
</dbReference>
<dbReference type="eggNOG" id="COG0245">
    <property type="taxonomic scope" value="Bacteria"/>
</dbReference>
<evidence type="ECO:0000256" key="4">
    <source>
        <dbReference type="ARBA" id="ARBA00022723"/>
    </source>
</evidence>
<comment type="cofactor">
    <cofactor evidence="7">
        <name>a divalent metal cation</name>
        <dbReference type="ChEBI" id="CHEBI:60240"/>
    </cofactor>
    <text evidence="7">Binds 1 divalent metal cation per subunit.</text>
</comment>
<feature type="binding site" evidence="7">
    <location>
        <position position="135"/>
    </location>
    <ligand>
        <name>4-CDP-2-C-methyl-D-erythritol 2-phosphate</name>
        <dbReference type="ChEBI" id="CHEBI:57919"/>
    </ligand>
</feature>
<dbReference type="PANTHER" id="PTHR43181">
    <property type="entry name" value="2-C-METHYL-D-ERYTHRITOL 2,4-CYCLODIPHOSPHATE SYNTHASE, CHLOROPLASTIC"/>
    <property type="match status" value="1"/>
</dbReference>
<sequence length="161" mass="16176">MGFDAHRFSAVDSGRPLCVACLEWPGVGLEGDSDGDVAAHALIDAVLSAAMLGDIGGFAGLGPDSPGAGASGRELLMRCADEVGSHGLMIESASVVVIGNRPRIGERRILAEKVMSRCLGCAVSLTATTTDAMGFTGRGEGVAAMATAVVKAIASTDDARG</sequence>
<evidence type="ECO:0000313" key="9">
    <source>
        <dbReference type="EMBL" id="KFI73291.1"/>
    </source>
</evidence>
<evidence type="ECO:0000256" key="1">
    <source>
        <dbReference type="ARBA" id="ARBA00000200"/>
    </source>
</evidence>
<comment type="caution">
    <text evidence="7">Lacks conserved residue(s) required for the propagation of feature annotation.</text>
</comment>
<evidence type="ECO:0000256" key="7">
    <source>
        <dbReference type="HAMAP-Rule" id="MF_00107"/>
    </source>
</evidence>
<name>A0A087BQJ1_9BIFI</name>
<organism evidence="9 10">
    <name type="scientific">Bifidobacterium minimum</name>
    <dbReference type="NCBI Taxonomy" id="1693"/>
    <lineage>
        <taxon>Bacteria</taxon>
        <taxon>Bacillati</taxon>
        <taxon>Actinomycetota</taxon>
        <taxon>Actinomycetes</taxon>
        <taxon>Bifidobacteriales</taxon>
        <taxon>Bifidobacteriaceae</taxon>
        <taxon>Bifidobacterium</taxon>
    </lineage>
</organism>
<proteinExistence type="inferred from homology"/>
<evidence type="ECO:0000256" key="5">
    <source>
        <dbReference type="ARBA" id="ARBA00023229"/>
    </source>
</evidence>
<dbReference type="InterPro" id="IPR003526">
    <property type="entry name" value="MECDP_synthase"/>
</dbReference>
<feature type="binding site" evidence="7">
    <location>
        <begin position="128"/>
        <end position="131"/>
    </location>
    <ligand>
        <name>4-CDP-2-C-methyl-D-erythritol 2-phosphate</name>
        <dbReference type="ChEBI" id="CHEBI:57919"/>
    </ligand>
</feature>
<comment type="catalytic activity">
    <reaction evidence="1 7">
        <text>4-CDP-2-C-methyl-D-erythritol 2-phosphate = 2-C-methyl-D-erythritol 2,4-cyclic diphosphate + CMP</text>
        <dbReference type="Rhea" id="RHEA:23864"/>
        <dbReference type="ChEBI" id="CHEBI:57919"/>
        <dbReference type="ChEBI" id="CHEBI:58483"/>
        <dbReference type="ChEBI" id="CHEBI:60377"/>
        <dbReference type="EC" id="4.6.1.12"/>
    </reaction>
</comment>
<dbReference type="GO" id="GO:0016114">
    <property type="term" value="P:terpenoid biosynthetic process"/>
    <property type="evidence" value="ECO:0007669"/>
    <property type="project" value="InterPro"/>
</dbReference>
<feature type="domain" description="2-C-methyl-D-erythritol 2,4-cyclodiphosphate synthase" evidence="8">
    <location>
        <begin position="1"/>
        <end position="150"/>
    </location>
</feature>